<dbReference type="KEGG" id="ttq:NIES37_41980"/>
<dbReference type="AlphaFoldDB" id="A0A1Z4N3A9"/>
<sequence length="56" mass="6602">MSYNNTAVREDEGDEEDEGEITNPNYQLPITNYQLPKIHLSLTEPYTRYVSLYVYN</sequence>
<accession>A0A1Z4N3A9</accession>
<dbReference type="EMBL" id="AP018248">
    <property type="protein sequence ID" value="BAZ00209.1"/>
    <property type="molecule type" value="Genomic_DNA"/>
</dbReference>
<feature type="compositionally biased region" description="Acidic residues" evidence="1">
    <location>
        <begin position="11"/>
        <end position="20"/>
    </location>
</feature>
<gene>
    <name evidence="2" type="ORF">NIES37_41980</name>
</gene>
<evidence type="ECO:0000256" key="1">
    <source>
        <dbReference type="SAM" id="MobiDB-lite"/>
    </source>
</evidence>
<proteinExistence type="predicted"/>
<dbReference type="Proteomes" id="UP000218785">
    <property type="component" value="Chromosome"/>
</dbReference>
<reference evidence="2 3" key="1">
    <citation type="submission" date="2017-06" db="EMBL/GenBank/DDBJ databases">
        <title>Genome sequencing of cyanobaciteial culture collection at National Institute for Environmental Studies (NIES).</title>
        <authorList>
            <person name="Hirose Y."/>
            <person name="Shimura Y."/>
            <person name="Fujisawa T."/>
            <person name="Nakamura Y."/>
            <person name="Kawachi M."/>
        </authorList>
    </citation>
    <scope>NUCLEOTIDE SEQUENCE [LARGE SCALE GENOMIC DNA]</scope>
    <source>
        <strain evidence="2 3">NIES-37</strain>
    </source>
</reference>
<organism evidence="2 3">
    <name type="scientific">Tolypothrix tenuis PCC 7101</name>
    <dbReference type="NCBI Taxonomy" id="231146"/>
    <lineage>
        <taxon>Bacteria</taxon>
        <taxon>Bacillati</taxon>
        <taxon>Cyanobacteriota</taxon>
        <taxon>Cyanophyceae</taxon>
        <taxon>Nostocales</taxon>
        <taxon>Tolypothrichaceae</taxon>
        <taxon>Tolypothrix</taxon>
    </lineage>
</organism>
<keyword evidence="3" id="KW-1185">Reference proteome</keyword>
<protein>
    <submittedName>
        <fullName evidence="2">Uncharacterized protein</fullName>
    </submittedName>
</protein>
<evidence type="ECO:0000313" key="3">
    <source>
        <dbReference type="Proteomes" id="UP000218785"/>
    </source>
</evidence>
<name>A0A1Z4N3A9_9CYAN</name>
<feature type="region of interest" description="Disordered" evidence="1">
    <location>
        <begin position="1"/>
        <end position="27"/>
    </location>
</feature>
<evidence type="ECO:0000313" key="2">
    <source>
        <dbReference type="EMBL" id="BAZ00209.1"/>
    </source>
</evidence>